<protein>
    <recommendedName>
        <fullName evidence="3">ubiquitinyl hydrolase 1</fullName>
        <ecNumber evidence="3">3.4.19.12</ecNumber>
    </recommendedName>
</protein>
<accession>A0A397AQA8</accession>
<evidence type="ECO:0000259" key="7">
    <source>
        <dbReference type="PROSITE" id="PS50802"/>
    </source>
</evidence>
<dbReference type="InterPro" id="IPR003903">
    <property type="entry name" value="UIM_dom"/>
</dbReference>
<dbReference type="Proteomes" id="UP000283543">
    <property type="component" value="Unassembled WGS sequence"/>
</dbReference>
<evidence type="ECO:0000256" key="1">
    <source>
        <dbReference type="ARBA" id="ARBA00000707"/>
    </source>
</evidence>
<keyword evidence="4" id="KW-0645">Protease</keyword>
<dbReference type="InterPro" id="IPR050704">
    <property type="entry name" value="Peptidase_C85-like"/>
</dbReference>
<evidence type="ECO:0000256" key="6">
    <source>
        <dbReference type="ARBA" id="ARBA00022801"/>
    </source>
</evidence>
<proteinExistence type="inferred from homology"/>
<dbReference type="EC" id="3.4.19.12" evidence="3"/>
<comment type="caution">
    <text evidence="8">The sequence shown here is derived from an EMBL/GenBank/DDBJ whole genome shotgun (WGS) entry which is preliminary data.</text>
</comment>
<dbReference type="CDD" id="cd22752">
    <property type="entry name" value="OTU_OTUD5-like"/>
    <property type="match status" value="1"/>
</dbReference>
<keyword evidence="5" id="KW-0833">Ubl conjugation pathway</keyword>
<dbReference type="PANTHER" id="PTHR12419:SF4">
    <property type="entry name" value="OTU DOMAIN-CONTAINING PROTEIN 5"/>
    <property type="match status" value="1"/>
</dbReference>
<dbReference type="GO" id="GO:0016579">
    <property type="term" value="P:protein deubiquitination"/>
    <property type="evidence" value="ECO:0007669"/>
    <property type="project" value="TreeGrafter"/>
</dbReference>
<comment type="catalytic activity">
    <reaction evidence="1">
        <text>Thiol-dependent hydrolysis of ester, thioester, amide, peptide and isopeptide bonds formed by the C-terminal Gly of ubiquitin (a 76-residue protein attached to proteins as an intracellular targeting signal).</text>
        <dbReference type="EC" id="3.4.19.12"/>
    </reaction>
</comment>
<evidence type="ECO:0000313" key="9">
    <source>
        <dbReference type="EMBL" id="RHY59798.1"/>
    </source>
</evidence>
<dbReference type="GO" id="GO:0004843">
    <property type="term" value="F:cysteine-type deubiquitinase activity"/>
    <property type="evidence" value="ECO:0007669"/>
    <property type="project" value="UniProtKB-EC"/>
</dbReference>
<evidence type="ECO:0000256" key="2">
    <source>
        <dbReference type="ARBA" id="ARBA00010407"/>
    </source>
</evidence>
<dbReference type="EMBL" id="QUTB01004769">
    <property type="protein sequence ID" value="RHY59798.1"/>
    <property type="molecule type" value="Genomic_DNA"/>
</dbReference>
<reference evidence="10 11" key="1">
    <citation type="submission" date="2018-08" db="EMBL/GenBank/DDBJ databases">
        <title>Aphanomyces genome sequencing and annotation.</title>
        <authorList>
            <person name="Minardi D."/>
            <person name="Oidtmann B."/>
            <person name="Van Der Giezen M."/>
            <person name="Studholme D.J."/>
        </authorList>
    </citation>
    <scope>NUCLEOTIDE SEQUENCE [LARGE SCALE GENOMIC DNA]</scope>
    <source>
        <strain evidence="9 11">Si</strain>
        <strain evidence="8 10">Yx</strain>
    </source>
</reference>
<dbReference type="Proteomes" id="UP000266239">
    <property type="component" value="Unassembled WGS sequence"/>
</dbReference>
<comment type="similarity">
    <text evidence="2">Belongs to the peptidase C85 family.</text>
</comment>
<dbReference type="InterPro" id="IPR038765">
    <property type="entry name" value="Papain-like_cys_pep_sf"/>
</dbReference>
<dbReference type="PROSITE" id="PS50802">
    <property type="entry name" value="OTU"/>
    <property type="match status" value="1"/>
</dbReference>
<evidence type="ECO:0000256" key="3">
    <source>
        <dbReference type="ARBA" id="ARBA00012759"/>
    </source>
</evidence>
<dbReference type="Gene3D" id="3.90.70.80">
    <property type="match status" value="1"/>
</dbReference>
<dbReference type="EMBL" id="QUTA01006876">
    <property type="protein sequence ID" value="RHY09236.1"/>
    <property type="molecule type" value="Genomic_DNA"/>
</dbReference>
<dbReference type="SUPFAM" id="SSF54001">
    <property type="entry name" value="Cysteine proteinases"/>
    <property type="match status" value="1"/>
</dbReference>
<evidence type="ECO:0000313" key="10">
    <source>
        <dbReference type="Proteomes" id="UP000266239"/>
    </source>
</evidence>
<name>A0A397AQA8_APHAT</name>
<dbReference type="PANTHER" id="PTHR12419">
    <property type="entry name" value="OTU DOMAIN CONTAINING PROTEIN"/>
    <property type="match status" value="1"/>
</dbReference>
<gene>
    <name evidence="8" type="ORF">DYB25_005399</name>
    <name evidence="9" type="ORF">DYB34_005786</name>
</gene>
<evidence type="ECO:0000313" key="11">
    <source>
        <dbReference type="Proteomes" id="UP000283543"/>
    </source>
</evidence>
<dbReference type="PROSITE" id="PS50330">
    <property type="entry name" value="UIM"/>
    <property type="match status" value="1"/>
</dbReference>
<dbReference type="GO" id="GO:0061578">
    <property type="term" value="F:K63-linked deubiquitinase activity"/>
    <property type="evidence" value="ECO:0007669"/>
    <property type="project" value="TreeGrafter"/>
</dbReference>
<dbReference type="InterPro" id="IPR003323">
    <property type="entry name" value="OTU_dom"/>
</dbReference>
<feature type="domain" description="OTU" evidence="7">
    <location>
        <begin position="158"/>
        <end position="269"/>
    </location>
</feature>
<dbReference type="GO" id="GO:0006508">
    <property type="term" value="P:proteolysis"/>
    <property type="evidence" value="ECO:0007669"/>
    <property type="project" value="UniProtKB-KW"/>
</dbReference>
<evidence type="ECO:0000256" key="4">
    <source>
        <dbReference type="ARBA" id="ARBA00022670"/>
    </source>
</evidence>
<sequence length="408" mass="46029">MGLDPVARDEDADGAMMTMMQNEEGDAAVRCDPISRHEPYLGRAIASRFHASCDNFDPCTVSCDHCRVLMFNKAKNNDLPIAVGTPVHIFDTTTWREAHVTCTRIDHLRVLPADSPTDMWVPFTPQFVAPSEKQHARRILLSNSCFDQYVHALHRMNLRLHAVEGDGNCLFRAVSHQLYGDDQHHDIVRRFCMDYMELQRHFFEPFIVGDASAFDRYVRHKRLDAVWGDDPELQALCELYDRPAQVFAYDAAAGAKQLRVFHDTVTRPPIWDVPGVFEARKVAMIQQKQWSSEEATVLEVRQRSALSLDAALCASVECYEAEVARSVDVAEVLTVQAESELHHLQNEMLRSAAQQSEDDLLQAALDASMDPAALALSADGLHQGMYMEGAFDEEDEAMQQAIQMSMMQ</sequence>
<evidence type="ECO:0000313" key="8">
    <source>
        <dbReference type="EMBL" id="RHY09236.1"/>
    </source>
</evidence>
<evidence type="ECO:0000256" key="5">
    <source>
        <dbReference type="ARBA" id="ARBA00022786"/>
    </source>
</evidence>
<dbReference type="VEuPathDB" id="FungiDB:H257_18243"/>
<dbReference type="AlphaFoldDB" id="A0A397AQA8"/>
<keyword evidence="6" id="KW-0378">Hydrolase</keyword>
<dbReference type="Pfam" id="PF02338">
    <property type="entry name" value="OTU"/>
    <property type="match status" value="1"/>
</dbReference>
<organism evidence="8 10">
    <name type="scientific">Aphanomyces astaci</name>
    <name type="common">Crayfish plague agent</name>
    <dbReference type="NCBI Taxonomy" id="112090"/>
    <lineage>
        <taxon>Eukaryota</taxon>
        <taxon>Sar</taxon>
        <taxon>Stramenopiles</taxon>
        <taxon>Oomycota</taxon>
        <taxon>Saprolegniomycetes</taxon>
        <taxon>Saprolegniales</taxon>
        <taxon>Verrucalvaceae</taxon>
        <taxon>Aphanomyces</taxon>
    </lineage>
</organism>